<feature type="domain" description="3-keto-alpha-glucoside-1,2-lyase/3-keto-2-hydroxy-glucal hydratase" evidence="1">
    <location>
        <begin position="43"/>
        <end position="264"/>
    </location>
</feature>
<dbReference type="RefSeq" id="WP_091902726.1">
    <property type="nucleotide sequence ID" value="NZ_FOYX01000001.1"/>
</dbReference>
<dbReference type="InterPro" id="IPR010496">
    <property type="entry name" value="AL/BT2_dom"/>
</dbReference>
<protein>
    <recommendedName>
        <fullName evidence="1">3-keto-alpha-glucoside-1,2-lyase/3-keto-2-hydroxy-glucal hydratase domain-containing protein</fullName>
    </recommendedName>
</protein>
<sequence>MKIAFLKIGLVLLLLLGLSSCKQKEGSKDNANTELTEVSEESGFIEIFDGKTLSNWKGDPTYWSVQNGNLVGEVTPETLLKSNTFIIWQGGQPDDFELKLEFKIATSGNSGINYRSELLDTIPNALKGYQADIDGKMRYTGQNYEEKKRATLAYRGENVIINTQNNSNEPESLRANVKKNCWQSREVIGSLGDSDSLKLNIKSDDWNEAHLIIKGNKLQHYINGVLMSEVTDNDTVNRKLKGYLGVQVHVGPPMKVEYRNIRLKNL</sequence>
<dbReference type="STRING" id="440514.SAMN04488010_1828"/>
<organism evidence="2 3">
    <name type="scientific">Maribacter stanieri</name>
    <dbReference type="NCBI Taxonomy" id="440514"/>
    <lineage>
        <taxon>Bacteria</taxon>
        <taxon>Pseudomonadati</taxon>
        <taxon>Bacteroidota</taxon>
        <taxon>Flavobacteriia</taxon>
        <taxon>Flavobacteriales</taxon>
        <taxon>Flavobacteriaceae</taxon>
        <taxon>Maribacter</taxon>
    </lineage>
</organism>
<dbReference type="Pfam" id="PF06439">
    <property type="entry name" value="3keto-disac_hyd"/>
    <property type="match status" value="1"/>
</dbReference>
<dbReference type="EMBL" id="FOYX01000001">
    <property type="protein sequence ID" value="SFR66910.1"/>
    <property type="molecule type" value="Genomic_DNA"/>
</dbReference>
<name>A0A1I6IKT4_9FLAO</name>
<dbReference type="Gene3D" id="2.60.120.560">
    <property type="entry name" value="Exo-inulinase, domain 1"/>
    <property type="match status" value="1"/>
</dbReference>
<proteinExistence type="predicted"/>
<dbReference type="PROSITE" id="PS51257">
    <property type="entry name" value="PROKAR_LIPOPROTEIN"/>
    <property type="match status" value="1"/>
</dbReference>
<reference evidence="3" key="1">
    <citation type="submission" date="2016-10" db="EMBL/GenBank/DDBJ databases">
        <authorList>
            <person name="Varghese N."/>
            <person name="Submissions S."/>
        </authorList>
    </citation>
    <scope>NUCLEOTIDE SEQUENCE [LARGE SCALE GENOMIC DNA]</scope>
    <source>
        <strain evidence="3">DSM 19891</strain>
    </source>
</reference>
<evidence type="ECO:0000313" key="3">
    <source>
        <dbReference type="Proteomes" id="UP000199462"/>
    </source>
</evidence>
<keyword evidence="3" id="KW-1185">Reference proteome</keyword>
<evidence type="ECO:0000313" key="2">
    <source>
        <dbReference type="EMBL" id="SFR66910.1"/>
    </source>
</evidence>
<evidence type="ECO:0000259" key="1">
    <source>
        <dbReference type="Pfam" id="PF06439"/>
    </source>
</evidence>
<dbReference type="GO" id="GO:0016787">
    <property type="term" value="F:hydrolase activity"/>
    <property type="evidence" value="ECO:0007669"/>
    <property type="project" value="InterPro"/>
</dbReference>
<dbReference type="AlphaFoldDB" id="A0A1I6IKT4"/>
<dbReference type="Proteomes" id="UP000199462">
    <property type="component" value="Unassembled WGS sequence"/>
</dbReference>
<accession>A0A1I6IKT4</accession>
<gene>
    <name evidence="2" type="ORF">SAMN04488010_1828</name>
</gene>